<keyword evidence="2" id="KW-1003">Cell membrane</keyword>
<feature type="domain" description="Phage shock protein PspC N-terminal" evidence="8">
    <location>
        <begin position="15"/>
        <end position="69"/>
    </location>
</feature>
<dbReference type="PANTHER" id="PTHR33885">
    <property type="entry name" value="PHAGE SHOCK PROTEIN C"/>
    <property type="match status" value="1"/>
</dbReference>
<dbReference type="PANTHER" id="PTHR33885:SF3">
    <property type="entry name" value="PHAGE SHOCK PROTEIN C"/>
    <property type="match status" value="1"/>
</dbReference>
<evidence type="ECO:0000256" key="3">
    <source>
        <dbReference type="ARBA" id="ARBA00022692"/>
    </source>
</evidence>
<dbReference type="OrthoDB" id="7359894at2"/>
<protein>
    <submittedName>
        <fullName evidence="9">PspC domain-containing protein</fullName>
    </submittedName>
</protein>
<organism evidence="9 10">
    <name type="scientific">Alteraurantiacibacter aestuarii</name>
    <dbReference type="NCBI Taxonomy" id="650004"/>
    <lineage>
        <taxon>Bacteria</taxon>
        <taxon>Pseudomonadati</taxon>
        <taxon>Pseudomonadota</taxon>
        <taxon>Alphaproteobacteria</taxon>
        <taxon>Sphingomonadales</taxon>
        <taxon>Erythrobacteraceae</taxon>
        <taxon>Alteraurantiacibacter</taxon>
    </lineage>
</organism>
<evidence type="ECO:0000256" key="2">
    <source>
        <dbReference type="ARBA" id="ARBA00022475"/>
    </source>
</evidence>
<dbReference type="Pfam" id="PF04024">
    <property type="entry name" value="PspC"/>
    <property type="match status" value="1"/>
</dbReference>
<evidence type="ECO:0000256" key="5">
    <source>
        <dbReference type="ARBA" id="ARBA00023136"/>
    </source>
</evidence>
<sequence length="70" mass="7430">MSQLSQQPVGGPPKKFGLDRQNGKIAGVCAGLARYFKIDPLVVRLIFVIGAVAGVGSFILIYLAIWALAD</sequence>
<reference evidence="9 10" key="1">
    <citation type="submission" date="2019-12" db="EMBL/GenBank/DDBJ databases">
        <title>Genomic-based taxomic classification of the family Erythrobacteraceae.</title>
        <authorList>
            <person name="Xu L."/>
        </authorList>
    </citation>
    <scope>NUCLEOTIDE SEQUENCE [LARGE SCALE GENOMIC DNA]</scope>
    <source>
        <strain evidence="9 10">JCM 16339</strain>
    </source>
</reference>
<dbReference type="GO" id="GO:0005886">
    <property type="term" value="C:plasma membrane"/>
    <property type="evidence" value="ECO:0007669"/>
    <property type="project" value="UniProtKB-SubCell"/>
</dbReference>
<evidence type="ECO:0000313" key="10">
    <source>
        <dbReference type="Proteomes" id="UP000435243"/>
    </source>
</evidence>
<proteinExistence type="predicted"/>
<comment type="subcellular location">
    <subcellularLocation>
        <location evidence="1">Cell membrane</location>
        <topology evidence="1">Single-pass membrane protein</topology>
    </subcellularLocation>
</comment>
<dbReference type="InterPro" id="IPR052027">
    <property type="entry name" value="PspC"/>
</dbReference>
<evidence type="ECO:0000256" key="7">
    <source>
        <dbReference type="SAM" id="Phobius"/>
    </source>
</evidence>
<evidence type="ECO:0000256" key="4">
    <source>
        <dbReference type="ARBA" id="ARBA00022989"/>
    </source>
</evidence>
<keyword evidence="5 7" id="KW-0472">Membrane</keyword>
<keyword evidence="4 7" id="KW-1133">Transmembrane helix</keyword>
<feature type="region of interest" description="Disordered" evidence="6">
    <location>
        <begin position="1"/>
        <end position="20"/>
    </location>
</feature>
<dbReference type="RefSeq" id="WP_160591651.1">
    <property type="nucleotide sequence ID" value="NZ_BAAAFP010000003.1"/>
</dbReference>
<dbReference type="InterPro" id="IPR007168">
    <property type="entry name" value="Phageshock_PspC_N"/>
</dbReference>
<keyword evidence="10" id="KW-1185">Reference proteome</keyword>
<dbReference type="AlphaFoldDB" id="A0A844ZTV8"/>
<evidence type="ECO:0000313" key="9">
    <source>
        <dbReference type="EMBL" id="MXO88999.1"/>
    </source>
</evidence>
<name>A0A844ZTV8_9SPHN</name>
<dbReference type="EMBL" id="WTYY01000004">
    <property type="protein sequence ID" value="MXO88999.1"/>
    <property type="molecule type" value="Genomic_DNA"/>
</dbReference>
<evidence type="ECO:0000256" key="6">
    <source>
        <dbReference type="SAM" id="MobiDB-lite"/>
    </source>
</evidence>
<evidence type="ECO:0000259" key="8">
    <source>
        <dbReference type="Pfam" id="PF04024"/>
    </source>
</evidence>
<gene>
    <name evidence="9" type="ORF">GRI32_09630</name>
</gene>
<comment type="caution">
    <text evidence="9">The sequence shown here is derived from an EMBL/GenBank/DDBJ whole genome shotgun (WGS) entry which is preliminary data.</text>
</comment>
<feature type="transmembrane region" description="Helical" evidence="7">
    <location>
        <begin position="41"/>
        <end position="69"/>
    </location>
</feature>
<accession>A0A844ZTV8</accession>
<keyword evidence="3 7" id="KW-0812">Transmembrane</keyword>
<dbReference type="Proteomes" id="UP000435243">
    <property type="component" value="Unassembled WGS sequence"/>
</dbReference>
<evidence type="ECO:0000256" key="1">
    <source>
        <dbReference type="ARBA" id="ARBA00004162"/>
    </source>
</evidence>